<reference evidence="1" key="1">
    <citation type="submission" date="2022-04" db="EMBL/GenBank/DDBJ databases">
        <title>Jade perch genome.</title>
        <authorList>
            <person name="Chao B."/>
        </authorList>
    </citation>
    <scope>NUCLEOTIDE SEQUENCE</scope>
    <source>
        <strain evidence="1">CB-2022</strain>
    </source>
</reference>
<sequence>MERRHMSAFALYQTVTADLPPPAKKPPLQVAEKKKKKKENGVGKVSTVKAQLKSERKKKKKKKLLKASQREESLKGAAEVSMQEEECVNGDAAGLDALLADLAKVSNSRERASKLFQWLISPIPAKSFFKETWEKKPILVQRKNPDYYKGLFSCAEFDRILRQEDVQYGVNLDVTSYTNGTRETHNPPGRALPYTVWDFYESGCSLRMLNPQAFSSTVWNVLSILQEQFGSMAGANIYLTPPGTQGFAPHYDDIEAFVVQLEGKKHWRVYNPRTEDEILPVLSSQSPGSCRVSDATALCLFSSPANFDQAEIGKPILEVVLEAGDLLYFPRGFIHQGDCLPDTHSLHITISAQQKNSWGDLLQKMVPAALEIAMEEDVEFRQGLPLDYLTYMGVQNSDKDDPRRTKFFSQIENLMKKLINYAPVDAAVDQKARDFLHDCLPPLLTPEELASSVRGAPARWERGQVMDVGAQITTQTRVRLLRAGCARLCSDGEAVHLYYTTDNSRVYHKEELKSFEIKAENTDAIEFLIHSYPKFVTVGSFPCDSADDRITLAELLFERGIIHTAEPL</sequence>
<evidence type="ECO:0000313" key="2">
    <source>
        <dbReference type="Proteomes" id="UP000831701"/>
    </source>
</evidence>
<accession>A0ACB8W8I8</accession>
<dbReference type="EMBL" id="CM041543">
    <property type="protein sequence ID" value="KAI3364172.1"/>
    <property type="molecule type" value="Genomic_DNA"/>
</dbReference>
<gene>
    <name evidence="1" type="ORF">L3Q82_010994</name>
</gene>
<dbReference type="Proteomes" id="UP000831701">
    <property type="component" value="Chromosome 13"/>
</dbReference>
<comment type="caution">
    <text evidence="1">The sequence shown here is derived from an EMBL/GenBank/DDBJ whole genome shotgun (WGS) entry which is preliminary data.</text>
</comment>
<protein>
    <submittedName>
        <fullName evidence="1">Uncharacterized protein</fullName>
    </submittedName>
</protein>
<name>A0ACB8W8I8_9TELE</name>
<keyword evidence="2" id="KW-1185">Reference proteome</keyword>
<proteinExistence type="predicted"/>
<evidence type="ECO:0000313" key="1">
    <source>
        <dbReference type="EMBL" id="KAI3364172.1"/>
    </source>
</evidence>
<organism evidence="1 2">
    <name type="scientific">Scortum barcoo</name>
    <name type="common">barcoo grunter</name>
    <dbReference type="NCBI Taxonomy" id="214431"/>
    <lineage>
        <taxon>Eukaryota</taxon>
        <taxon>Metazoa</taxon>
        <taxon>Chordata</taxon>
        <taxon>Craniata</taxon>
        <taxon>Vertebrata</taxon>
        <taxon>Euteleostomi</taxon>
        <taxon>Actinopterygii</taxon>
        <taxon>Neopterygii</taxon>
        <taxon>Teleostei</taxon>
        <taxon>Neoteleostei</taxon>
        <taxon>Acanthomorphata</taxon>
        <taxon>Eupercaria</taxon>
        <taxon>Centrarchiformes</taxon>
        <taxon>Terapontoidei</taxon>
        <taxon>Terapontidae</taxon>
        <taxon>Scortum</taxon>
    </lineage>
</organism>